<dbReference type="GO" id="GO:0045540">
    <property type="term" value="P:regulation of cholesterol biosynthetic process"/>
    <property type="evidence" value="ECO:0007669"/>
    <property type="project" value="TreeGrafter"/>
</dbReference>
<feature type="transmembrane region" description="Helical" evidence="16">
    <location>
        <begin position="495"/>
        <end position="516"/>
    </location>
</feature>
<evidence type="ECO:0000256" key="3">
    <source>
        <dbReference type="ARBA" id="ARBA00007410"/>
    </source>
</evidence>
<dbReference type="Proteomes" id="UP000594262">
    <property type="component" value="Unplaced"/>
</dbReference>
<evidence type="ECO:0000256" key="4">
    <source>
        <dbReference type="ARBA" id="ARBA00019541"/>
    </source>
</evidence>
<reference evidence="18" key="1">
    <citation type="submission" date="2021-01" db="UniProtKB">
        <authorList>
            <consortium name="EnsemblMetazoa"/>
        </authorList>
    </citation>
    <scope>IDENTIFICATION</scope>
</reference>
<dbReference type="PANTHER" id="PTHR46378:SF1">
    <property type="entry name" value="STEROL REGULATORY ELEMENT-BINDING PROTEIN CLEAVAGE-ACTIVATING PROTEIN"/>
    <property type="match status" value="1"/>
</dbReference>
<keyword evidence="14" id="KW-0325">Glycoprotein</keyword>
<evidence type="ECO:0000256" key="1">
    <source>
        <dbReference type="ARBA" id="ARBA00004477"/>
    </source>
</evidence>
<keyword evidence="15" id="KW-0753">Steroid metabolism</keyword>
<keyword evidence="10" id="KW-0333">Golgi apparatus</keyword>
<evidence type="ECO:0000256" key="15">
    <source>
        <dbReference type="ARBA" id="ARBA00023221"/>
    </source>
</evidence>
<feature type="transmembrane region" description="Helical" evidence="16">
    <location>
        <begin position="311"/>
        <end position="333"/>
    </location>
</feature>
<dbReference type="GeneID" id="136803304"/>
<evidence type="ECO:0000256" key="8">
    <source>
        <dbReference type="ARBA" id="ARBA00022824"/>
    </source>
</evidence>
<keyword evidence="13 16" id="KW-0472">Membrane</keyword>
<feature type="domain" description="SSD" evidence="17">
    <location>
        <begin position="280"/>
        <end position="439"/>
    </location>
</feature>
<protein>
    <recommendedName>
        <fullName evidence="4">Sterol regulatory element-binding protein cleavage-activating protein</fullName>
    </recommendedName>
</protein>
<dbReference type="GO" id="GO:0032934">
    <property type="term" value="F:sterol binding"/>
    <property type="evidence" value="ECO:0007669"/>
    <property type="project" value="InterPro"/>
</dbReference>
<evidence type="ECO:0000256" key="16">
    <source>
        <dbReference type="SAM" id="Phobius"/>
    </source>
</evidence>
<comment type="similarity">
    <text evidence="3">Belongs to the WD repeat SCAP family.</text>
</comment>
<evidence type="ECO:0000256" key="6">
    <source>
        <dbReference type="ARBA" id="ARBA00022692"/>
    </source>
</evidence>
<evidence type="ECO:0000259" key="17">
    <source>
        <dbReference type="PROSITE" id="PS50156"/>
    </source>
</evidence>
<keyword evidence="7" id="KW-0677">Repeat</keyword>
<name>A0A7M5X7I3_9CNID</name>
<evidence type="ECO:0000256" key="14">
    <source>
        <dbReference type="ARBA" id="ARBA00023180"/>
    </source>
</evidence>
<dbReference type="GO" id="GO:0008202">
    <property type="term" value="P:steroid metabolic process"/>
    <property type="evidence" value="ECO:0007669"/>
    <property type="project" value="UniProtKB-KW"/>
</dbReference>
<feature type="transmembrane region" description="Helical" evidence="16">
    <location>
        <begin position="281"/>
        <end position="299"/>
    </location>
</feature>
<dbReference type="PROSITE" id="PS50156">
    <property type="entry name" value="SSD"/>
    <property type="match status" value="1"/>
</dbReference>
<keyword evidence="8" id="KW-0256">Endoplasmic reticulum</keyword>
<dbReference type="InterPro" id="IPR030225">
    <property type="entry name" value="SCAP"/>
</dbReference>
<dbReference type="InterPro" id="IPR015943">
    <property type="entry name" value="WD40/YVTN_repeat-like_dom_sf"/>
</dbReference>
<evidence type="ECO:0000256" key="10">
    <source>
        <dbReference type="ARBA" id="ARBA00023034"/>
    </source>
</evidence>
<evidence type="ECO:0000256" key="7">
    <source>
        <dbReference type="ARBA" id="ARBA00022737"/>
    </source>
</evidence>
<dbReference type="OrthoDB" id="361494at2759"/>
<evidence type="ECO:0000256" key="12">
    <source>
        <dbReference type="ARBA" id="ARBA00023121"/>
    </source>
</evidence>
<keyword evidence="6 16" id="KW-0812">Transmembrane</keyword>
<feature type="transmembrane region" description="Helical" evidence="16">
    <location>
        <begin position="345"/>
        <end position="366"/>
    </location>
</feature>
<dbReference type="AlphaFoldDB" id="A0A7M5X7I3"/>
<proteinExistence type="inferred from homology"/>
<dbReference type="GO" id="GO:0000139">
    <property type="term" value="C:Golgi membrane"/>
    <property type="evidence" value="ECO:0007669"/>
    <property type="project" value="UniProtKB-SubCell"/>
</dbReference>
<evidence type="ECO:0000256" key="5">
    <source>
        <dbReference type="ARBA" id="ARBA00022574"/>
    </source>
</evidence>
<dbReference type="InterPro" id="IPR053958">
    <property type="entry name" value="HMGCR/SNAP/NPC1-like_SSD"/>
</dbReference>
<comment type="subcellular location">
    <subcellularLocation>
        <location evidence="1">Endoplasmic reticulum membrane</location>
        <topology evidence="1">Multi-pass membrane protein</topology>
    </subcellularLocation>
    <subcellularLocation>
        <location evidence="2">Golgi apparatus membrane</location>
        <topology evidence="2">Multi-pass membrane protein</topology>
    </subcellularLocation>
</comment>
<keyword evidence="5" id="KW-0853">WD repeat</keyword>
<dbReference type="GO" id="GO:0005789">
    <property type="term" value="C:endoplasmic reticulum membrane"/>
    <property type="evidence" value="ECO:0007669"/>
    <property type="project" value="UniProtKB-SubCell"/>
</dbReference>
<dbReference type="EnsemblMetazoa" id="CLYHEMT018710.1">
    <property type="protein sequence ID" value="CLYHEMP018710.1"/>
    <property type="gene ID" value="CLYHEMG018710"/>
</dbReference>
<keyword evidence="19" id="KW-1185">Reference proteome</keyword>
<evidence type="ECO:0000256" key="11">
    <source>
        <dbReference type="ARBA" id="ARBA00023098"/>
    </source>
</evidence>
<keyword evidence="11" id="KW-0443">Lipid metabolism</keyword>
<dbReference type="PANTHER" id="PTHR46378">
    <property type="entry name" value="STEROL REGULATORY ELEMENT-BINDING PROTEIN CLEAVAGE-ACTIVATING PROTEIN"/>
    <property type="match status" value="1"/>
</dbReference>
<evidence type="ECO:0000313" key="19">
    <source>
        <dbReference type="Proteomes" id="UP000594262"/>
    </source>
</evidence>
<dbReference type="GO" id="GO:0032933">
    <property type="term" value="P:SREBP signaling pathway"/>
    <property type="evidence" value="ECO:0007669"/>
    <property type="project" value="InterPro"/>
</dbReference>
<evidence type="ECO:0000256" key="2">
    <source>
        <dbReference type="ARBA" id="ARBA00004653"/>
    </source>
</evidence>
<keyword evidence="12" id="KW-0446">Lipid-binding</keyword>
<dbReference type="SUPFAM" id="SSF82866">
    <property type="entry name" value="Multidrug efflux transporter AcrB transmembrane domain"/>
    <property type="match status" value="1"/>
</dbReference>
<dbReference type="InterPro" id="IPR000731">
    <property type="entry name" value="SSD"/>
</dbReference>
<dbReference type="Gene3D" id="2.130.10.10">
    <property type="entry name" value="YVTN repeat-like/Quinoprotein amine dehydrogenase"/>
    <property type="match status" value="1"/>
</dbReference>
<evidence type="ECO:0000313" key="18">
    <source>
        <dbReference type="EnsemblMetazoa" id="CLYHEMP018710.1"/>
    </source>
</evidence>
<organism evidence="18 19">
    <name type="scientific">Clytia hemisphaerica</name>
    <dbReference type="NCBI Taxonomy" id="252671"/>
    <lineage>
        <taxon>Eukaryota</taxon>
        <taxon>Metazoa</taxon>
        <taxon>Cnidaria</taxon>
        <taxon>Hydrozoa</taxon>
        <taxon>Hydroidolina</taxon>
        <taxon>Leptothecata</taxon>
        <taxon>Obeliida</taxon>
        <taxon>Clytiidae</taxon>
        <taxon>Clytia</taxon>
    </lineage>
</organism>
<accession>A0A7M5X7I3</accession>
<evidence type="ECO:0000256" key="9">
    <source>
        <dbReference type="ARBA" id="ARBA00022989"/>
    </source>
</evidence>
<dbReference type="InterPro" id="IPR036322">
    <property type="entry name" value="WD40_repeat_dom_sf"/>
</dbReference>
<keyword evidence="9 16" id="KW-1133">Transmembrane helix</keyword>
<dbReference type="RefSeq" id="XP_066916128.1">
    <property type="nucleotide sequence ID" value="XM_067060027.1"/>
</dbReference>
<evidence type="ECO:0000256" key="13">
    <source>
        <dbReference type="ARBA" id="ARBA00023136"/>
    </source>
</evidence>
<dbReference type="SUPFAM" id="SSF50978">
    <property type="entry name" value="WD40 repeat-like"/>
    <property type="match status" value="1"/>
</dbReference>
<dbReference type="Pfam" id="PF12349">
    <property type="entry name" value="Sterol-sensing"/>
    <property type="match status" value="1"/>
</dbReference>
<dbReference type="GO" id="GO:0032936">
    <property type="term" value="C:SREBP-SCAP complex"/>
    <property type="evidence" value="ECO:0007669"/>
    <property type="project" value="TreeGrafter"/>
</dbReference>
<feature type="transmembrane region" description="Helical" evidence="16">
    <location>
        <begin position="20"/>
        <end position="44"/>
    </location>
</feature>
<sequence>MINYFYKKRDLLHHHFGKFYFKYGCFCSTHPILMIAISCTVVILCSLPLSSFPIFERIIAFMFQRIRVNYITKISPLDGQNPIHQNEVFGYVQQINVNATIHGHTILSKEEIVDNILSTNSLLMLDKELREPAEDWNTACMKLHRDPPSMKALKKRMKFSHSSFHHDLKQRRFYLLECLYVSPNLLYDNGRSIGLDEYSVGFQELILGYPIQYFKGDLTDNPTQHISIVFTLFLKDNYQTFKENLETNLTSFGLKNADSAEKKQAYKIKYNFSDDSGPAELLPLGLAYLVVFLYLWFSVAKFDFIRTRWGLAFAAVMNFVFSFIMAIGVCAYFDALPTNLNVGEIFPYVVILIGIENFWIITKSVMTTKKDLSVKERLGIGLGLEGWYITKNLLVEISLLGFGYISGVKGVQEFSIFALACYLSDFFLQLAFFTPILAVDIRRAEVGLPFSNRSAWKYALYIDLEKPKGSKNTTEEPTQHGAAVRMAFGLARYRVLQRSVMVFIIMYFVFIIYHPFHELVNPGPMDLNKLNLNNRDGASQYMSCLTEQDVASHKGPIPSWLFLCNKHWPELFNYYFQHLNNKSLVILPELKVSTTLNAEDLVPHIHEPNNWSTWLITFMYETSKPIIAVCAIIVFAVAYKAVNVIQMLLKELNTDNDLYTCETHALKVPTSKQFPFKVTKLIVDEQDILVTAYVNGSVYVWDLYSNSCQYYINRRVRRVYNMAISRSTSFHSLPTPEDAHTKKKEQSQQKLPRAVWSIAYKSDVLVVGCNKGSVEVYSLESECLQCYHQSNNESGVVSVQIISCLRFVIAHKSGIVEFCHIKNARGSRKRANSLPNEESTGQVVEREMEISRVVVVSNQPIISMEIALNKVFVASDQGLVKVLRARDDGGIPLQCHIPRDQEITFLRTEESPEMALIGTSTGTVYVVNAVGQLEKMLNCSEDEVMSITSDDDYIAVHCYDGCTTVWLKEGYIKWWNINMLTYGAVHEILSLSRYCLAAITKESVILLSLVTRSVVGCYRYNDVPNYGLIMSSPVVCQNKSSVAIPSANTIYHVKFPKLIDHDR</sequence>